<evidence type="ECO:0000259" key="2">
    <source>
        <dbReference type="Pfam" id="PF03235"/>
    </source>
</evidence>
<dbReference type="PANTHER" id="PTHR39639:SF1">
    <property type="entry name" value="DUF262 DOMAIN-CONTAINING PROTEIN"/>
    <property type="match status" value="1"/>
</dbReference>
<feature type="region of interest" description="Disordered" evidence="1">
    <location>
        <begin position="1"/>
        <end position="40"/>
    </location>
</feature>
<gene>
    <name evidence="3" type="ORF">M430DRAFT_49092</name>
</gene>
<dbReference type="STRING" id="857342.A0A2T3B564"/>
<feature type="domain" description="GmrSD restriction endonucleases N-terminal" evidence="2">
    <location>
        <begin position="104"/>
        <end position="265"/>
    </location>
</feature>
<evidence type="ECO:0000313" key="4">
    <source>
        <dbReference type="Proteomes" id="UP000241818"/>
    </source>
</evidence>
<feature type="compositionally biased region" description="Polar residues" evidence="1">
    <location>
        <begin position="20"/>
        <end position="30"/>
    </location>
</feature>
<feature type="region of interest" description="Disordered" evidence="1">
    <location>
        <begin position="460"/>
        <end position="598"/>
    </location>
</feature>
<protein>
    <recommendedName>
        <fullName evidence="2">GmrSD restriction endonucleases N-terminal domain-containing protein</fullName>
    </recommendedName>
</protein>
<dbReference type="Proteomes" id="UP000241818">
    <property type="component" value="Unassembled WGS sequence"/>
</dbReference>
<dbReference type="RefSeq" id="XP_024722054.1">
    <property type="nucleotide sequence ID" value="XM_024868041.1"/>
</dbReference>
<feature type="compositionally biased region" description="Low complexity" evidence="1">
    <location>
        <begin position="484"/>
        <end position="518"/>
    </location>
</feature>
<dbReference type="InParanoid" id="A0A2T3B564"/>
<proteinExistence type="predicted"/>
<dbReference type="AlphaFoldDB" id="A0A2T3B564"/>
<dbReference type="GeneID" id="36576122"/>
<feature type="compositionally biased region" description="Polar residues" evidence="1">
    <location>
        <begin position="460"/>
        <end position="478"/>
    </location>
</feature>
<dbReference type="OrthoDB" id="5419821at2759"/>
<feature type="region of interest" description="Disordered" evidence="1">
    <location>
        <begin position="624"/>
        <end position="666"/>
    </location>
</feature>
<keyword evidence="4" id="KW-1185">Reference proteome</keyword>
<sequence length="774" mass="84934">MEASPQADTAPKENPDKNPMLTNAPATGSETVVGVKKEDTENGRVDPTLAIFDDVDNNSEEEGPEFVDVDHVGFVDHNGVNCWVCPGFRIPQIPEVSVVKRPLKDLCDAIKTNDIVLDPNYQRDVVWDDMRAEGLIVSLLMGYLPPPIIFNVKLQITETPNGKLRKHIRTCVDGKQRLTSILRFMRGEIGFLDSKHKKWYYEQPTANGKKVTGADSILPTEVKNFFLSRFFICYEYNELSQSTEEEMFQLVQRGIALTPAEKMRAMSTEWAEFTRQYEEDYSMIINLSKQGRASGFRLTLTIFAMVQEVMSNRRKNNSVPTLQASPQALTRMLEEKEPINPVLKLRLKAVFDRYEKLVKLSSSKVTAKKYKVNVDSVFDTAPDFLRGEGFDHVRTFSPLELISTGILICYHMEKRTDAQLLNDVKEMRRHLRIKHKDLRVNAQCWATVWEFITKVGSSDSVTPEIAENSNSNIVNGNDASDACVSSSETSSNSEESAGSVVTAETLSSRTSPSISTSRNADLSQGNRVSRSVPQAKLVNSAKRRRGRFRSGASTKHAVSKTTAFIETARRPKEHGISALGQASAGSDASGETNSPDRANSTNCNGSCGGFKSICQNQHAIDLSSKDYRSATSSRRSARSGLAMPTAHTVGTSTRVTRGRPELATVKDGTGTVVKVISPAKSSAATNGIGTEIDEGSSSTSSTDVENSMNISEEDHTVIDDDDSDGSLSSVPSSAISSPEPSPKPHELGVHMGKRPLGDGGNTLLDIRGKKKLKH</sequence>
<accession>A0A2T3B564</accession>
<dbReference type="Pfam" id="PF03235">
    <property type="entry name" value="GmrSD_N"/>
    <property type="match status" value="1"/>
</dbReference>
<feature type="compositionally biased region" description="Polar residues" evidence="1">
    <location>
        <begin position="583"/>
        <end position="598"/>
    </location>
</feature>
<organism evidence="3 4">
    <name type="scientific">Amorphotheca resinae ATCC 22711</name>
    <dbReference type="NCBI Taxonomy" id="857342"/>
    <lineage>
        <taxon>Eukaryota</taxon>
        <taxon>Fungi</taxon>
        <taxon>Dikarya</taxon>
        <taxon>Ascomycota</taxon>
        <taxon>Pezizomycotina</taxon>
        <taxon>Leotiomycetes</taxon>
        <taxon>Helotiales</taxon>
        <taxon>Amorphothecaceae</taxon>
        <taxon>Amorphotheca</taxon>
    </lineage>
</organism>
<name>A0A2T3B564_AMORE</name>
<evidence type="ECO:0000256" key="1">
    <source>
        <dbReference type="SAM" id="MobiDB-lite"/>
    </source>
</evidence>
<evidence type="ECO:0000313" key="3">
    <source>
        <dbReference type="EMBL" id="PSS21899.1"/>
    </source>
</evidence>
<dbReference type="InterPro" id="IPR004919">
    <property type="entry name" value="GmrSD_N"/>
</dbReference>
<feature type="region of interest" description="Disordered" evidence="1">
    <location>
        <begin position="681"/>
        <end position="774"/>
    </location>
</feature>
<dbReference type="PANTHER" id="PTHR39639">
    <property type="entry name" value="CHROMOSOME 16, WHOLE GENOME SHOTGUN SEQUENCE"/>
    <property type="match status" value="1"/>
</dbReference>
<dbReference type="EMBL" id="KZ679009">
    <property type="protein sequence ID" value="PSS21899.1"/>
    <property type="molecule type" value="Genomic_DNA"/>
</dbReference>
<feature type="compositionally biased region" description="Polar residues" evidence="1">
    <location>
        <begin position="519"/>
        <end position="532"/>
    </location>
</feature>
<reference evidence="3 4" key="1">
    <citation type="journal article" date="2018" name="New Phytol.">
        <title>Comparative genomics and transcriptomics depict ericoid mycorrhizal fungi as versatile saprotrophs and plant mutualists.</title>
        <authorList>
            <person name="Martino E."/>
            <person name="Morin E."/>
            <person name="Grelet G.A."/>
            <person name="Kuo A."/>
            <person name="Kohler A."/>
            <person name="Daghino S."/>
            <person name="Barry K.W."/>
            <person name="Cichocki N."/>
            <person name="Clum A."/>
            <person name="Dockter R.B."/>
            <person name="Hainaut M."/>
            <person name="Kuo R.C."/>
            <person name="LaButti K."/>
            <person name="Lindahl B.D."/>
            <person name="Lindquist E.A."/>
            <person name="Lipzen A."/>
            <person name="Khouja H.R."/>
            <person name="Magnuson J."/>
            <person name="Murat C."/>
            <person name="Ohm R.A."/>
            <person name="Singer S.W."/>
            <person name="Spatafora J.W."/>
            <person name="Wang M."/>
            <person name="Veneault-Fourrey C."/>
            <person name="Henrissat B."/>
            <person name="Grigoriev I.V."/>
            <person name="Martin F.M."/>
            <person name="Perotto S."/>
        </authorList>
    </citation>
    <scope>NUCLEOTIDE SEQUENCE [LARGE SCALE GENOMIC DNA]</scope>
    <source>
        <strain evidence="3 4">ATCC 22711</strain>
    </source>
</reference>
<feature type="compositionally biased region" description="Low complexity" evidence="1">
    <location>
        <begin position="725"/>
        <end position="738"/>
    </location>
</feature>